<dbReference type="NCBIfam" id="TIGR00879">
    <property type="entry name" value="SP"/>
    <property type="match status" value="1"/>
</dbReference>
<evidence type="ECO:0000256" key="6">
    <source>
        <dbReference type="RuleBase" id="RU003346"/>
    </source>
</evidence>
<evidence type="ECO:0000256" key="5">
    <source>
        <dbReference type="ARBA" id="ARBA00023136"/>
    </source>
</evidence>
<dbReference type="InterPro" id="IPR036259">
    <property type="entry name" value="MFS_trans_sf"/>
</dbReference>
<dbReference type="InterPro" id="IPR003663">
    <property type="entry name" value="Sugar/inositol_transpt"/>
</dbReference>
<feature type="transmembrane region" description="Helical" evidence="7">
    <location>
        <begin position="326"/>
        <end position="344"/>
    </location>
</feature>
<feature type="domain" description="Major facilitator superfamily (MFS) profile" evidence="8">
    <location>
        <begin position="1"/>
        <end position="348"/>
    </location>
</feature>
<dbReference type="AlphaFoldDB" id="A0AAN0JM24"/>
<dbReference type="InterPro" id="IPR050360">
    <property type="entry name" value="MFS_Sugar_Transporters"/>
</dbReference>
<evidence type="ECO:0000313" key="9">
    <source>
        <dbReference type="EnsemblMetazoa" id="XP_019857806.1"/>
    </source>
</evidence>
<keyword evidence="10" id="KW-1185">Reference proteome</keyword>
<comment type="similarity">
    <text evidence="2 6">Belongs to the major facilitator superfamily. Sugar transporter (TC 2.A.1.1) family.</text>
</comment>
<dbReference type="PANTHER" id="PTHR48022">
    <property type="entry name" value="PLASTIDIC GLUCOSE TRANSPORTER 4"/>
    <property type="match status" value="1"/>
</dbReference>
<feature type="transmembrane region" description="Helical" evidence="7">
    <location>
        <begin position="214"/>
        <end position="237"/>
    </location>
</feature>
<dbReference type="InterPro" id="IPR005828">
    <property type="entry name" value="MFS_sugar_transport-like"/>
</dbReference>
<reference evidence="9" key="2">
    <citation type="submission" date="2024-06" db="UniProtKB">
        <authorList>
            <consortium name="EnsemblMetazoa"/>
        </authorList>
    </citation>
    <scope>IDENTIFICATION</scope>
</reference>
<evidence type="ECO:0000259" key="8">
    <source>
        <dbReference type="PROSITE" id="PS50850"/>
    </source>
</evidence>
<dbReference type="PROSITE" id="PS50850">
    <property type="entry name" value="MFS"/>
    <property type="match status" value="1"/>
</dbReference>
<evidence type="ECO:0000256" key="2">
    <source>
        <dbReference type="ARBA" id="ARBA00010992"/>
    </source>
</evidence>
<dbReference type="GeneID" id="100636720"/>
<dbReference type="Proteomes" id="UP000007879">
    <property type="component" value="Unassembled WGS sequence"/>
</dbReference>
<evidence type="ECO:0000256" key="1">
    <source>
        <dbReference type="ARBA" id="ARBA00004141"/>
    </source>
</evidence>
<dbReference type="SUPFAM" id="SSF103473">
    <property type="entry name" value="MFS general substrate transporter"/>
    <property type="match status" value="1"/>
</dbReference>
<dbReference type="InterPro" id="IPR020846">
    <property type="entry name" value="MFS_dom"/>
</dbReference>
<comment type="subcellular location">
    <subcellularLocation>
        <location evidence="1">Membrane</location>
        <topology evidence="1">Multi-pass membrane protein</topology>
    </subcellularLocation>
</comment>
<evidence type="ECO:0000256" key="3">
    <source>
        <dbReference type="ARBA" id="ARBA00022692"/>
    </source>
</evidence>
<dbReference type="EnsemblMetazoa" id="XM_020002247.1">
    <property type="protein sequence ID" value="XP_019857806.1"/>
    <property type="gene ID" value="LOC100636720"/>
</dbReference>
<feature type="transmembrane region" description="Helical" evidence="7">
    <location>
        <begin position="186"/>
        <end position="207"/>
    </location>
</feature>
<name>A0AAN0JM24_AMPQE</name>
<dbReference type="PANTHER" id="PTHR48022:SF2">
    <property type="entry name" value="PLASTIDIC GLUCOSE TRANSPORTER 4"/>
    <property type="match status" value="1"/>
</dbReference>
<dbReference type="GO" id="GO:0016020">
    <property type="term" value="C:membrane"/>
    <property type="evidence" value="ECO:0007669"/>
    <property type="project" value="UniProtKB-SubCell"/>
</dbReference>
<dbReference type="PRINTS" id="PR00171">
    <property type="entry name" value="SUGRTRNSPORT"/>
</dbReference>
<feature type="transmembrane region" description="Helical" evidence="7">
    <location>
        <begin position="42"/>
        <end position="61"/>
    </location>
</feature>
<dbReference type="RefSeq" id="XP_019857806.1">
    <property type="nucleotide sequence ID" value="XM_020002247.1"/>
</dbReference>
<reference evidence="10" key="1">
    <citation type="journal article" date="2010" name="Nature">
        <title>The Amphimedon queenslandica genome and the evolution of animal complexity.</title>
        <authorList>
            <person name="Srivastava M."/>
            <person name="Simakov O."/>
            <person name="Chapman J."/>
            <person name="Fahey B."/>
            <person name="Gauthier M.E."/>
            <person name="Mitros T."/>
            <person name="Richards G.S."/>
            <person name="Conaco C."/>
            <person name="Dacre M."/>
            <person name="Hellsten U."/>
            <person name="Larroux C."/>
            <person name="Putnam N.H."/>
            <person name="Stanke M."/>
            <person name="Adamska M."/>
            <person name="Darling A."/>
            <person name="Degnan S.M."/>
            <person name="Oakley T.H."/>
            <person name="Plachetzki D.C."/>
            <person name="Zhai Y."/>
            <person name="Adamski M."/>
            <person name="Calcino A."/>
            <person name="Cummins S.F."/>
            <person name="Goodstein D.M."/>
            <person name="Harris C."/>
            <person name="Jackson D.J."/>
            <person name="Leys S.P."/>
            <person name="Shu S."/>
            <person name="Woodcroft B.J."/>
            <person name="Vervoort M."/>
            <person name="Kosik K.S."/>
            <person name="Manning G."/>
            <person name="Degnan B.M."/>
            <person name="Rokhsar D.S."/>
        </authorList>
    </citation>
    <scope>NUCLEOTIDE SEQUENCE [LARGE SCALE GENOMIC DNA]</scope>
</reference>
<proteinExistence type="inferred from homology"/>
<feature type="transmembrane region" description="Helical" evidence="7">
    <location>
        <begin position="257"/>
        <end position="281"/>
    </location>
</feature>
<keyword evidence="4 7" id="KW-1133">Transmembrane helix</keyword>
<keyword evidence="6" id="KW-0813">Transport</keyword>
<evidence type="ECO:0000256" key="7">
    <source>
        <dbReference type="SAM" id="Phobius"/>
    </source>
</evidence>
<feature type="transmembrane region" description="Helical" evidence="7">
    <location>
        <begin position="302"/>
        <end position="320"/>
    </location>
</feature>
<dbReference type="Pfam" id="PF00083">
    <property type="entry name" value="Sugar_tr"/>
    <property type="match status" value="1"/>
</dbReference>
<dbReference type="GO" id="GO:0005351">
    <property type="term" value="F:carbohydrate:proton symporter activity"/>
    <property type="evidence" value="ECO:0007669"/>
    <property type="project" value="TreeGrafter"/>
</dbReference>
<feature type="transmembrane region" description="Helical" evidence="7">
    <location>
        <begin position="152"/>
        <end position="174"/>
    </location>
</feature>
<accession>A0AAN0JM24</accession>
<keyword evidence="5 7" id="KW-0472">Membrane</keyword>
<feature type="transmembrane region" description="Helical" evidence="7">
    <location>
        <begin position="67"/>
        <end position="86"/>
    </location>
</feature>
<sequence length="400" mass="44959">MVLVSRVGARIGVGILSMIAPVYNAELAPKTLRGRLVSLNQLFITAGIMISFCVSVAVHTVDFGWRIALGLQCVLAVVLIIGMVFLPETPRWLVKKGKSKKADKTLHRLRKDYTEEEIKEELNDIEFTVRNSNNSLRDVFADVFRWRILKRILLGVILQKFQQLTGINVIMYYSTSIFCSIDVSSYATTAIVGVVNFLTTLITLFIVDKVGHKSLLLVGALGMCVSILAAGLLIHIFNVDEEREGGSEEERQVVGYFVAFLIVLFVAFFASTWGPVVWVVTSEIFPLSVRGVAVSVTTSGNWIANFWVAMVTPLLLGSVLKTAGTFYILAGFLFASFLFVLLTLPETKGESLERIDELFLKLWLQRINLFYYLRCCCPWSNACRVRTARREHCSHCWYKE</sequence>
<evidence type="ECO:0000256" key="4">
    <source>
        <dbReference type="ARBA" id="ARBA00022989"/>
    </source>
</evidence>
<dbReference type="Gene3D" id="1.20.1250.20">
    <property type="entry name" value="MFS general substrate transporter like domains"/>
    <property type="match status" value="1"/>
</dbReference>
<organism evidence="9 10">
    <name type="scientific">Amphimedon queenslandica</name>
    <name type="common">Sponge</name>
    <dbReference type="NCBI Taxonomy" id="400682"/>
    <lineage>
        <taxon>Eukaryota</taxon>
        <taxon>Metazoa</taxon>
        <taxon>Porifera</taxon>
        <taxon>Demospongiae</taxon>
        <taxon>Heteroscleromorpha</taxon>
        <taxon>Haplosclerida</taxon>
        <taxon>Niphatidae</taxon>
        <taxon>Amphimedon</taxon>
    </lineage>
</organism>
<protein>
    <recommendedName>
        <fullName evidence="8">Major facilitator superfamily (MFS) profile domain-containing protein</fullName>
    </recommendedName>
</protein>
<evidence type="ECO:0000313" key="10">
    <source>
        <dbReference type="Proteomes" id="UP000007879"/>
    </source>
</evidence>
<keyword evidence="3 7" id="KW-0812">Transmembrane</keyword>